<feature type="transmembrane region" description="Helical" evidence="1">
    <location>
        <begin position="12"/>
        <end position="37"/>
    </location>
</feature>
<protein>
    <recommendedName>
        <fullName evidence="4">Conjugal transfer protein TraX</fullName>
    </recommendedName>
</protein>
<keyword evidence="1" id="KW-0472">Membrane</keyword>
<dbReference type="EMBL" id="CP023434">
    <property type="protein sequence ID" value="AXY25810.1"/>
    <property type="molecule type" value="Genomic_DNA"/>
</dbReference>
<dbReference type="InterPro" id="IPR008875">
    <property type="entry name" value="TraX"/>
</dbReference>
<dbReference type="KEGG" id="abae:CL176_07265"/>
<dbReference type="OrthoDB" id="9781069at2"/>
<evidence type="ECO:0000313" key="3">
    <source>
        <dbReference type="Proteomes" id="UP000263232"/>
    </source>
</evidence>
<evidence type="ECO:0000313" key="2">
    <source>
        <dbReference type="EMBL" id="AXY25810.1"/>
    </source>
</evidence>
<evidence type="ECO:0000256" key="1">
    <source>
        <dbReference type="SAM" id="Phobius"/>
    </source>
</evidence>
<keyword evidence="1" id="KW-1133">Transmembrane helix</keyword>
<dbReference type="Proteomes" id="UP000263232">
    <property type="component" value="Chromosome"/>
</dbReference>
<feature type="transmembrane region" description="Helical" evidence="1">
    <location>
        <begin position="57"/>
        <end position="75"/>
    </location>
</feature>
<dbReference type="Pfam" id="PF05857">
    <property type="entry name" value="TraX"/>
    <property type="match status" value="1"/>
</dbReference>
<reference evidence="2 3" key="1">
    <citation type="submission" date="2017-09" db="EMBL/GenBank/DDBJ databases">
        <title>Complete genome sequence of Oxytococcus suis strain ZY16052.</title>
        <authorList>
            <person name="Li F."/>
        </authorList>
    </citation>
    <scope>NUCLEOTIDE SEQUENCE [LARGE SCALE GENOMIC DNA]</scope>
    <source>
        <strain evidence="2 3">ZY16052</strain>
    </source>
</reference>
<evidence type="ECO:0008006" key="4">
    <source>
        <dbReference type="Google" id="ProtNLM"/>
    </source>
</evidence>
<accession>A0A347WL53</accession>
<keyword evidence="3" id="KW-1185">Reference proteome</keyword>
<feature type="transmembrane region" description="Helical" evidence="1">
    <location>
        <begin position="186"/>
        <end position="206"/>
    </location>
</feature>
<dbReference type="RefSeq" id="WP_118990710.1">
    <property type="nucleotide sequence ID" value="NZ_CP023434.1"/>
</dbReference>
<sequence length="241" mass="27707">MHITDQSKPFSGGFLKAVAMITMFIDHFAAVVLLPLLQNPPNPMSEVLWQQGADYYQIMRMIGRIAFPLFAFLIVEGVYHTSNFSKYATRLGVFALLSELPFNIALRQSWLAPTSQNVYFTLLLGALAIENNRQHTYPILKWLGPLLCASIGKLIHSDYGFYGVLFMLLLHFLRDNRILQALISGIVFYLLYPNWTVSIAFLLIALYNGQKGRFSSRWLYAFYPIHLLLFAFIRNLLFRIL</sequence>
<gene>
    <name evidence="2" type="ORF">CL176_07265</name>
</gene>
<name>A0A347WL53_9LACT</name>
<proteinExistence type="predicted"/>
<dbReference type="AlphaFoldDB" id="A0A347WL53"/>
<keyword evidence="1" id="KW-0812">Transmembrane</keyword>
<feature type="transmembrane region" description="Helical" evidence="1">
    <location>
        <begin position="218"/>
        <end position="237"/>
    </location>
</feature>
<organism evidence="2 3">
    <name type="scientific">Suicoccus acidiformans</name>
    <dbReference type="NCBI Taxonomy" id="2036206"/>
    <lineage>
        <taxon>Bacteria</taxon>
        <taxon>Bacillati</taxon>
        <taxon>Bacillota</taxon>
        <taxon>Bacilli</taxon>
        <taxon>Lactobacillales</taxon>
        <taxon>Aerococcaceae</taxon>
        <taxon>Suicoccus</taxon>
    </lineage>
</organism>